<accession>A0A182EHR5</accession>
<dbReference type="InterPro" id="IPR036186">
    <property type="entry name" value="Serpin_sf"/>
</dbReference>
<proteinExistence type="predicted"/>
<gene>
    <name evidence="2" type="ORF">NOO_LOCUS7641</name>
</gene>
<dbReference type="EMBL" id="UYRW01002813">
    <property type="protein sequence ID" value="VDK86825.1"/>
    <property type="molecule type" value="Genomic_DNA"/>
</dbReference>
<evidence type="ECO:0000313" key="2">
    <source>
        <dbReference type="EMBL" id="VDK86825.1"/>
    </source>
</evidence>
<dbReference type="WBParaSite" id="nOo.2.0.1.t07641-RA">
    <property type="protein sequence ID" value="nOo.2.0.1.t07641-RA"/>
    <property type="gene ID" value="nOo.2.0.1.g07641"/>
</dbReference>
<sequence length="472" mass="55080">MSASFDQSINDWDYLPLIDFGIRLLKTIPSKRLNLAHLPRKELQNLRITYEEWNLSISPLQIICGFAALHILADGKCKKKLSNLISKALFGVIKPIERTIHEILNELCINHLKSKGAIRIYFEENHLLKFDDELVELIEKYYGTKYQRKSVNSEEKPTNRVVQTMCFQISPNGQALVNEMNKNIKETTRGNVEYVVRRDLPPKQQTRLTLITSFDSTFYWKPSGRIMEVKIFFYDTYEKIAHMRSVIIIPCFSINSPVGLRSVFASCNPFCHFIFKRKHPQFPYPCIARIFSPDKAEFGMIYGKATQKYFGPFHIYPVWDYYHKTKMALKTGQLKLKDDDNEMPAGSHDRRTRKDKSIEKKCQQTVAVTGRIMIIGDQFGTDRKHFMIGILGNEKDKKFIIDNRVLDLLSNYPRQPVSSEFGTSSTVKKISRNDVDRRIFQRKKSLPHLIKKSIKHEDSRRKKKLSQQKRSK</sequence>
<dbReference type="STRING" id="42157.A0A182EHR5"/>
<dbReference type="InterPro" id="IPR042178">
    <property type="entry name" value="Serpin_sf_1"/>
</dbReference>
<dbReference type="SUPFAM" id="SSF56574">
    <property type="entry name" value="Serpins"/>
    <property type="match status" value="1"/>
</dbReference>
<dbReference type="AlphaFoldDB" id="A0A182EHR5"/>
<reference evidence="2 3" key="2">
    <citation type="submission" date="2018-08" db="EMBL/GenBank/DDBJ databases">
        <authorList>
            <person name="Laetsch R D."/>
            <person name="Stevens L."/>
            <person name="Kumar S."/>
            <person name="Blaxter L. M."/>
        </authorList>
    </citation>
    <scope>NUCLEOTIDE SEQUENCE [LARGE SCALE GENOMIC DNA]</scope>
</reference>
<keyword evidence="3" id="KW-1185">Reference proteome</keyword>
<dbReference type="Gene3D" id="3.30.497.10">
    <property type="entry name" value="Antithrombin, subunit I, domain 2"/>
    <property type="match status" value="1"/>
</dbReference>
<feature type="region of interest" description="Disordered" evidence="1">
    <location>
        <begin position="338"/>
        <end position="358"/>
    </location>
</feature>
<reference evidence="4" key="1">
    <citation type="submission" date="2016-06" db="UniProtKB">
        <authorList>
            <consortium name="WormBaseParasite"/>
        </authorList>
    </citation>
    <scope>IDENTIFICATION</scope>
</reference>
<evidence type="ECO:0000313" key="4">
    <source>
        <dbReference type="WBParaSite" id="nOo.2.0.1.t07641-RA"/>
    </source>
</evidence>
<feature type="compositionally biased region" description="Basic residues" evidence="1">
    <location>
        <begin position="461"/>
        <end position="472"/>
    </location>
</feature>
<evidence type="ECO:0000313" key="3">
    <source>
        <dbReference type="Proteomes" id="UP000271087"/>
    </source>
</evidence>
<name>A0A182EHR5_ONCOC</name>
<dbReference type="Proteomes" id="UP000271087">
    <property type="component" value="Unassembled WGS sequence"/>
</dbReference>
<dbReference type="OrthoDB" id="5834349at2759"/>
<feature type="region of interest" description="Disordered" evidence="1">
    <location>
        <begin position="450"/>
        <end position="472"/>
    </location>
</feature>
<organism evidence="4">
    <name type="scientific">Onchocerca ochengi</name>
    <name type="common">Filarial nematode worm</name>
    <dbReference type="NCBI Taxonomy" id="42157"/>
    <lineage>
        <taxon>Eukaryota</taxon>
        <taxon>Metazoa</taxon>
        <taxon>Ecdysozoa</taxon>
        <taxon>Nematoda</taxon>
        <taxon>Chromadorea</taxon>
        <taxon>Rhabditida</taxon>
        <taxon>Spirurina</taxon>
        <taxon>Spiruromorpha</taxon>
        <taxon>Filarioidea</taxon>
        <taxon>Onchocercidae</taxon>
        <taxon>Onchocerca</taxon>
    </lineage>
</organism>
<protein>
    <submittedName>
        <fullName evidence="4">SERPIN domain-containing protein</fullName>
    </submittedName>
</protein>
<evidence type="ECO:0000256" key="1">
    <source>
        <dbReference type="SAM" id="MobiDB-lite"/>
    </source>
</evidence>